<keyword evidence="7" id="KW-1185">Reference proteome</keyword>
<keyword evidence="3 4" id="KW-0472">Membrane</keyword>
<dbReference type="Pfam" id="PF07690">
    <property type="entry name" value="MFS_1"/>
    <property type="match status" value="1"/>
</dbReference>
<dbReference type="InterPro" id="IPR020846">
    <property type="entry name" value="MFS_dom"/>
</dbReference>
<feature type="transmembrane region" description="Helical" evidence="4">
    <location>
        <begin position="75"/>
        <end position="98"/>
    </location>
</feature>
<evidence type="ECO:0000256" key="3">
    <source>
        <dbReference type="ARBA" id="ARBA00023136"/>
    </source>
</evidence>
<dbReference type="RefSeq" id="WP_220108922.1">
    <property type="nucleotide sequence ID" value="NZ_JAHZST010000003.1"/>
</dbReference>
<feature type="transmembrane region" description="Helical" evidence="4">
    <location>
        <begin position="146"/>
        <end position="170"/>
    </location>
</feature>
<dbReference type="InterPro" id="IPR036259">
    <property type="entry name" value="MFS_trans_sf"/>
</dbReference>
<organism evidence="6 7">
    <name type="scientific">Shewanella nanhaiensis</name>
    <dbReference type="NCBI Taxonomy" id="2864872"/>
    <lineage>
        <taxon>Bacteria</taxon>
        <taxon>Pseudomonadati</taxon>
        <taxon>Pseudomonadota</taxon>
        <taxon>Gammaproteobacteria</taxon>
        <taxon>Alteromonadales</taxon>
        <taxon>Shewanellaceae</taxon>
        <taxon>Shewanella</taxon>
    </lineage>
</organism>
<protein>
    <submittedName>
        <fullName evidence="6">MFS transporter</fullName>
    </submittedName>
</protein>
<name>A0ABS7E2B3_9GAMM</name>
<evidence type="ECO:0000256" key="4">
    <source>
        <dbReference type="SAM" id="Phobius"/>
    </source>
</evidence>
<dbReference type="PANTHER" id="PTHR23546">
    <property type="entry name" value="TRANSPORT PROTEIN"/>
    <property type="match status" value="1"/>
</dbReference>
<keyword evidence="1 4" id="KW-0812">Transmembrane</keyword>
<feature type="transmembrane region" description="Helical" evidence="4">
    <location>
        <begin position="104"/>
        <end position="126"/>
    </location>
</feature>
<evidence type="ECO:0000313" key="6">
    <source>
        <dbReference type="EMBL" id="MBW8183301.1"/>
    </source>
</evidence>
<feature type="transmembrane region" description="Helical" evidence="4">
    <location>
        <begin position="258"/>
        <end position="277"/>
    </location>
</feature>
<evidence type="ECO:0000256" key="2">
    <source>
        <dbReference type="ARBA" id="ARBA00022989"/>
    </source>
</evidence>
<feature type="transmembrane region" description="Helical" evidence="4">
    <location>
        <begin position="289"/>
        <end position="305"/>
    </location>
</feature>
<feature type="domain" description="Major facilitator superfamily (MFS) profile" evidence="5">
    <location>
        <begin position="9"/>
        <end position="400"/>
    </location>
</feature>
<keyword evidence="2 4" id="KW-1133">Transmembrane helix</keyword>
<dbReference type="Proteomes" id="UP001195963">
    <property type="component" value="Unassembled WGS sequence"/>
</dbReference>
<evidence type="ECO:0000259" key="5">
    <source>
        <dbReference type="PROSITE" id="PS50850"/>
    </source>
</evidence>
<sequence length="405" mass="44784">MRKLVMKMRPWPLFISAPLLGLSHSILLVFTPIFIEKTTLSLASLAMLMSLGSALFLFSAPMWAKCSLRYGYPKVLLSGILGFSISFSLMLVALWGSVSLQWPLVWLISCLIISRVIYGMTASAIVPSCQAWLSELNHAEHTMKKLAELSATMAFGRLIAPLLAMALIWIGWQAPLLFLSLAPLICLICIFKFSRSQETLTAHHVDKPKITQDRIDGKPVHSLLISITLICICYSCVTFLLTPMALEWLHYTSQQASQYLSLLMTLAAMTMLLCYGITSRLTHLAPFKMMLLANMMLLLSLLLMQLPIPHILFICVPLLSGAFAILQLQVTSLLCDQAGRGRKAIATGLVSKYQTLGYGMGAGLLWLTNSDIDTNLQLLTLLGLAQLASLMLWKFNIGTEEAVKD</sequence>
<comment type="caution">
    <text evidence="6">The sequence shown here is derived from an EMBL/GenBank/DDBJ whole genome shotgun (WGS) entry which is preliminary data.</text>
</comment>
<dbReference type="EMBL" id="JAHZST010000003">
    <property type="protein sequence ID" value="MBW8183301.1"/>
    <property type="molecule type" value="Genomic_DNA"/>
</dbReference>
<dbReference type="PROSITE" id="PS50850">
    <property type="entry name" value="MFS"/>
    <property type="match status" value="1"/>
</dbReference>
<evidence type="ECO:0000256" key="1">
    <source>
        <dbReference type="ARBA" id="ARBA00022692"/>
    </source>
</evidence>
<dbReference type="SUPFAM" id="SSF103473">
    <property type="entry name" value="MFS general substrate transporter"/>
    <property type="match status" value="1"/>
</dbReference>
<dbReference type="Gene3D" id="1.20.1250.20">
    <property type="entry name" value="MFS general substrate transporter like domains"/>
    <property type="match status" value="1"/>
</dbReference>
<feature type="transmembrane region" description="Helical" evidence="4">
    <location>
        <begin position="223"/>
        <end position="246"/>
    </location>
</feature>
<accession>A0ABS7E2B3</accession>
<gene>
    <name evidence="6" type="ORF">K0625_06455</name>
</gene>
<proteinExistence type="predicted"/>
<reference evidence="6 7" key="1">
    <citation type="submission" date="2021-07" db="EMBL/GenBank/DDBJ databases">
        <title>Shewanella sp. nov, isolated from SCS.</title>
        <authorList>
            <person name="Cao W.R."/>
        </authorList>
    </citation>
    <scope>NUCLEOTIDE SEQUENCE [LARGE SCALE GENOMIC DNA]</scope>
    <source>
        <strain evidence="6 7">NR704-98</strain>
    </source>
</reference>
<feature type="transmembrane region" description="Helical" evidence="4">
    <location>
        <begin position="176"/>
        <end position="194"/>
    </location>
</feature>
<dbReference type="PANTHER" id="PTHR23546:SF1">
    <property type="entry name" value="MEMBRANE PROTEIN"/>
    <property type="match status" value="1"/>
</dbReference>
<dbReference type="InterPro" id="IPR011701">
    <property type="entry name" value="MFS"/>
</dbReference>
<feature type="transmembrane region" description="Helical" evidence="4">
    <location>
        <begin position="41"/>
        <end position="63"/>
    </location>
</feature>
<evidence type="ECO:0000313" key="7">
    <source>
        <dbReference type="Proteomes" id="UP001195963"/>
    </source>
</evidence>
<feature type="transmembrane region" description="Helical" evidence="4">
    <location>
        <begin position="12"/>
        <end position="35"/>
    </location>
</feature>